<protein>
    <submittedName>
        <fullName evidence="1">Uncharacterized protein</fullName>
    </submittedName>
</protein>
<dbReference type="EMBL" id="UINC01016337">
    <property type="protein sequence ID" value="SVA68088.1"/>
    <property type="molecule type" value="Genomic_DNA"/>
</dbReference>
<sequence>MISVISVPDNKKYPFDYQLLHQFGKVLLITLTKVDIIEMNLDKK</sequence>
<name>A0A381XTM3_9ZZZZ</name>
<proteinExistence type="predicted"/>
<organism evidence="1">
    <name type="scientific">marine metagenome</name>
    <dbReference type="NCBI Taxonomy" id="408172"/>
    <lineage>
        <taxon>unclassified sequences</taxon>
        <taxon>metagenomes</taxon>
        <taxon>ecological metagenomes</taxon>
    </lineage>
</organism>
<gene>
    <name evidence="1" type="ORF">METZ01_LOCUS120942</name>
</gene>
<accession>A0A381XTM3</accession>
<reference evidence="1" key="1">
    <citation type="submission" date="2018-05" db="EMBL/GenBank/DDBJ databases">
        <authorList>
            <person name="Lanie J.A."/>
            <person name="Ng W.-L."/>
            <person name="Kazmierczak K.M."/>
            <person name="Andrzejewski T.M."/>
            <person name="Davidsen T.M."/>
            <person name="Wayne K.J."/>
            <person name="Tettelin H."/>
            <person name="Glass J.I."/>
            <person name="Rusch D."/>
            <person name="Podicherti R."/>
            <person name="Tsui H.-C.T."/>
            <person name="Winkler M.E."/>
        </authorList>
    </citation>
    <scope>NUCLEOTIDE SEQUENCE</scope>
</reference>
<dbReference type="AlphaFoldDB" id="A0A381XTM3"/>
<evidence type="ECO:0000313" key="1">
    <source>
        <dbReference type="EMBL" id="SVA68088.1"/>
    </source>
</evidence>